<dbReference type="EMBL" id="PENI01000011">
    <property type="protein sequence ID" value="RMB84409.1"/>
    <property type="molecule type" value="Genomic_DNA"/>
</dbReference>
<proteinExistence type="predicted"/>
<sequence>MHAGGLYPPPLSHSMNPRKLAVSRMNMQGTPDVKEGERMRGGKKDPIGEPGKKAQERRDAEASLATLTT</sequence>
<feature type="region of interest" description="Disordered" evidence="1">
    <location>
        <begin position="26"/>
        <end position="69"/>
    </location>
</feature>
<evidence type="ECO:0000313" key="3">
    <source>
        <dbReference type="Proteomes" id="UP000270471"/>
    </source>
</evidence>
<dbReference type="AlphaFoldDB" id="A0A3M0IDR8"/>
<accession>A0A3M0IDR8</accession>
<dbReference type="Proteomes" id="UP000270471">
    <property type="component" value="Unassembled WGS sequence"/>
</dbReference>
<keyword evidence="3" id="KW-1185">Reference proteome</keyword>
<organism evidence="2 3">
    <name type="scientific">Streptomyces shenzhenensis</name>
    <dbReference type="NCBI Taxonomy" id="943815"/>
    <lineage>
        <taxon>Bacteria</taxon>
        <taxon>Bacillati</taxon>
        <taxon>Actinomycetota</taxon>
        <taxon>Actinomycetes</taxon>
        <taxon>Kitasatosporales</taxon>
        <taxon>Streptomycetaceae</taxon>
        <taxon>Streptomyces</taxon>
    </lineage>
</organism>
<protein>
    <submittedName>
        <fullName evidence="2">Uncharacterized protein</fullName>
    </submittedName>
</protein>
<evidence type="ECO:0000256" key="1">
    <source>
        <dbReference type="SAM" id="MobiDB-lite"/>
    </source>
</evidence>
<dbReference type="OrthoDB" id="4305215at2"/>
<reference evidence="2 3" key="1">
    <citation type="submission" date="2017-11" db="EMBL/GenBank/DDBJ databases">
        <title>Draft genome of actinobacteria isolated from guarana (Paullinia cupana (Mart.) Ducke.</title>
        <authorList>
            <person name="Siqueira K.A."/>
            <person name="Liotti R.G."/>
            <person name="Mendes T.A.O."/>
            <person name="Soares M.A."/>
        </authorList>
    </citation>
    <scope>NUCLEOTIDE SEQUENCE [LARGE SCALE GENOMIC DNA]</scope>
    <source>
        <strain evidence="2 3">193</strain>
    </source>
</reference>
<comment type="caution">
    <text evidence="2">The sequence shown here is derived from an EMBL/GenBank/DDBJ whole genome shotgun (WGS) entry which is preliminary data.</text>
</comment>
<evidence type="ECO:0000313" key="2">
    <source>
        <dbReference type="EMBL" id="RMB84409.1"/>
    </source>
</evidence>
<gene>
    <name evidence="2" type="ORF">CTZ28_19125</name>
</gene>
<feature type="compositionally biased region" description="Basic and acidic residues" evidence="1">
    <location>
        <begin position="32"/>
        <end position="61"/>
    </location>
</feature>
<name>A0A3M0IDR8_9ACTN</name>